<feature type="binding site" evidence="7">
    <location>
        <position position="140"/>
    </location>
    <ligand>
        <name>[2Fe-2S] cluster</name>
        <dbReference type="ChEBI" id="CHEBI:190135"/>
    </ligand>
</feature>
<dbReference type="InterPro" id="IPR002023">
    <property type="entry name" value="NuoE-like"/>
</dbReference>
<evidence type="ECO:0000256" key="4">
    <source>
        <dbReference type="ARBA" id="ARBA00023004"/>
    </source>
</evidence>
<dbReference type="KEGG" id="nth:Nther_0702"/>
<dbReference type="Pfam" id="PF01257">
    <property type="entry name" value="2Fe-2S_thioredx"/>
    <property type="match status" value="1"/>
</dbReference>
<feature type="region of interest" description="Disordered" evidence="8">
    <location>
        <begin position="1"/>
        <end position="22"/>
    </location>
</feature>
<protein>
    <submittedName>
        <fullName evidence="9">NADH dehydrogenase (Ubiquinone) 24 kDa subunit</fullName>
    </submittedName>
</protein>
<dbReference type="GO" id="GO:0046872">
    <property type="term" value="F:metal ion binding"/>
    <property type="evidence" value="ECO:0007669"/>
    <property type="project" value="UniProtKB-KW"/>
</dbReference>
<dbReference type="AlphaFoldDB" id="B2A7A0"/>
<feature type="compositionally biased region" description="Basic and acidic residues" evidence="8">
    <location>
        <begin position="7"/>
        <end position="22"/>
    </location>
</feature>
<accession>B2A7A0</accession>
<dbReference type="SUPFAM" id="SSF52833">
    <property type="entry name" value="Thioredoxin-like"/>
    <property type="match status" value="1"/>
</dbReference>
<keyword evidence="4 7" id="KW-0408">Iron</keyword>
<keyword evidence="3 7" id="KW-0479">Metal-binding</keyword>
<feature type="binding site" evidence="7">
    <location>
        <position position="104"/>
    </location>
    <ligand>
        <name>[2Fe-2S] cluster</name>
        <dbReference type="ChEBI" id="CHEBI:190135"/>
    </ligand>
</feature>
<dbReference type="PIRSF" id="PIRSF000216">
    <property type="entry name" value="NADH_DH_24kDa"/>
    <property type="match status" value="1"/>
</dbReference>
<dbReference type="Gene3D" id="3.40.30.10">
    <property type="entry name" value="Glutaredoxin"/>
    <property type="match status" value="1"/>
</dbReference>
<evidence type="ECO:0000256" key="3">
    <source>
        <dbReference type="ARBA" id="ARBA00022723"/>
    </source>
</evidence>
<feature type="binding site" evidence="7">
    <location>
        <position position="144"/>
    </location>
    <ligand>
        <name>[2Fe-2S] cluster</name>
        <dbReference type="ChEBI" id="CHEBI:190135"/>
    </ligand>
</feature>
<evidence type="ECO:0000256" key="6">
    <source>
        <dbReference type="ARBA" id="ARBA00034078"/>
    </source>
</evidence>
<evidence type="ECO:0000256" key="1">
    <source>
        <dbReference type="ARBA" id="ARBA00010643"/>
    </source>
</evidence>
<reference evidence="9 10" key="1">
    <citation type="submission" date="2008-04" db="EMBL/GenBank/DDBJ databases">
        <title>Complete sequence of chromosome of Natranaerobius thermophilus JW/NM-WN-LF.</title>
        <authorList>
            <consortium name="US DOE Joint Genome Institute"/>
            <person name="Copeland A."/>
            <person name="Lucas S."/>
            <person name="Lapidus A."/>
            <person name="Glavina del Rio T."/>
            <person name="Dalin E."/>
            <person name="Tice H."/>
            <person name="Bruce D."/>
            <person name="Goodwin L."/>
            <person name="Pitluck S."/>
            <person name="Chertkov O."/>
            <person name="Brettin T."/>
            <person name="Detter J.C."/>
            <person name="Han C."/>
            <person name="Kuske C.R."/>
            <person name="Schmutz J."/>
            <person name="Larimer F."/>
            <person name="Land M."/>
            <person name="Hauser L."/>
            <person name="Kyrpides N."/>
            <person name="Lykidis A."/>
            <person name="Mesbah N.M."/>
            <person name="Wiegel J."/>
        </authorList>
    </citation>
    <scope>NUCLEOTIDE SEQUENCE [LARGE SCALE GENOMIC DNA]</scope>
    <source>
        <strain evidence="10">ATCC BAA-1301 / DSM 18059 / JW/NM-WN-LF</strain>
    </source>
</reference>
<dbReference type="PANTHER" id="PTHR43342">
    <property type="entry name" value="NADH-QUINONE OXIDOREDUCTASE, E SUBUNIT"/>
    <property type="match status" value="1"/>
</dbReference>
<keyword evidence="2 7" id="KW-0001">2Fe-2S</keyword>
<keyword evidence="5 7" id="KW-0411">Iron-sulfur</keyword>
<dbReference type="STRING" id="457570.Nther_0702"/>
<dbReference type="Gene3D" id="1.10.10.1590">
    <property type="entry name" value="NADH-quinone oxidoreductase subunit E"/>
    <property type="match status" value="1"/>
</dbReference>
<evidence type="ECO:0000313" key="9">
    <source>
        <dbReference type="EMBL" id="ACB84294.1"/>
    </source>
</evidence>
<dbReference type="InterPro" id="IPR036249">
    <property type="entry name" value="Thioredoxin-like_sf"/>
</dbReference>
<gene>
    <name evidence="9" type="ordered locus">Nther_0702</name>
</gene>
<dbReference type="InParanoid" id="B2A7A0"/>
<dbReference type="CDD" id="cd03064">
    <property type="entry name" value="TRX_Fd_NuoE"/>
    <property type="match status" value="1"/>
</dbReference>
<dbReference type="PANTHER" id="PTHR43342:SF1">
    <property type="entry name" value="BIFURCATING [FEFE] HYDROGENASE GAMMA SUBUNIT"/>
    <property type="match status" value="1"/>
</dbReference>
<dbReference type="RefSeq" id="WP_012447178.1">
    <property type="nucleotide sequence ID" value="NC_010718.1"/>
</dbReference>
<dbReference type="eggNOG" id="COG1905">
    <property type="taxonomic scope" value="Bacteria"/>
</dbReference>
<proteinExistence type="inferred from homology"/>
<dbReference type="InterPro" id="IPR041921">
    <property type="entry name" value="NuoE_N"/>
</dbReference>
<comment type="similarity">
    <text evidence="1">Belongs to the complex I 24 kDa subunit family.</text>
</comment>
<evidence type="ECO:0000256" key="2">
    <source>
        <dbReference type="ARBA" id="ARBA00022714"/>
    </source>
</evidence>
<evidence type="ECO:0000256" key="7">
    <source>
        <dbReference type="PIRSR" id="PIRSR000216-1"/>
    </source>
</evidence>
<keyword evidence="9" id="KW-0830">Ubiquinone</keyword>
<dbReference type="GO" id="GO:0016491">
    <property type="term" value="F:oxidoreductase activity"/>
    <property type="evidence" value="ECO:0007669"/>
    <property type="project" value="InterPro"/>
</dbReference>
<comment type="cofactor">
    <cofactor evidence="6">
        <name>[2Fe-2S] cluster</name>
        <dbReference type="ChEBI" id="CHEBI:190135"/>
    </cofactor>
</comment>
<name>B2A7A0_NATTJ</name>
<dbReference type="Proteomes" id="UP000001683">
    <property type="component" value="Chromosome"/>
</dbReference>
<dbReference type="HOGENOM" id="CLU_054362_2_1_9"/>
<sequence length="186" mass="20794">MSQSQDTKQDTAKRIDTQVRREELPKEELRELIRKHRKDSGGLIPLLQTVQEREGYLSRKRLESIAREMNLSLAKIMGVVSFYSQFHIQPKGKNIIRVCMGTACHVKGAGQVMEKFQRELSIETGQTTEDREFSLEAVSCIGACGLAPVLTINHNTHGKVTTSDVNHLINRYVNGSNNGNEGGEQG</sequence>
<evidence type="ECO:0000313" key="10">
    <source>
        <dbReference type="Proteomes" id="UP000001683"/>
    </source>
</evidence>
<dbReference type="FunFam" id="3.40.30.10:FF:000015">
    <property type="entry name" value="NADH-quinone oxidoreductase subunit E"/>
    <property type="match status" value="1"/>
</dbReference>
<dbReference type="EMBL" id="CP001034">
    <property type="protein sequence ID" value="ACB84294.1"/>
    <property type="molecule type" value="Genomic_DNA"/>
</dbReference>
<reference evidence="9 10" key="2">
    <citation type="journal article" date="2011" name="J. Bacteriol.">
        <title>Complete genome sequence of the anaerobic, halophilic alkalithermophile Natranaerobius thermophilus JW/NM-WN-LF.</title>
        <authorList>
            <person name="Zhao B."/>
            <person name="Mesbah N.M."/>
            <person name="Dalin E."/>
            <person name="Goodwin L."/>
            <person name="Nolan M."/>
            <person name="Pitluck S."/>
            <person name="Chertkov O."/>
            <person name="Brettin T.S."/>
            <person name="Han J."/>
            <person name="Larimer F.W."/>
            <person name="Land M.L."/>
            <person name="Hauser L."/>
            <person name="Kyrpides N."/>
            <person name="Wiegel J."/>
        </authorList>
    </citation>
    <scope>NUCLEOTIDE SEQUENCE [LARGE SCALE GENOMIC DNA]</scope>
    <source>
        <strain evidence="10">ATCC BAA-1301 / DSM 18059 / JW/NM-WN-LF</strain>
    </source>
</reference>
<dbReference type="NCBIfam" id="NF005722">
    <property type="entry name" value="PRK07539.1-2"/>
    <property type="match status" value="1"/>
</dbReference>
<feature type="binding site" evidence="7">
    <location>
        <position position="99"/>
    </location>
    <ligand>
        <name>[2Fe-2S] cluster</name>
        <dbReference type="ChEBI" id="CHEBI:190135"/>
    </ligand>
</feature>
<comment type="cofactor">
    <cofactor evidence="7">
        <name>[2Fe-2S] cluster</name>
        <dbReference type="ChEBI" id="CHEBI:190135"/>
    </cofactor>
    <text evidence="7">Binds 1 [2Fe-2S] cluster.</text>
</comment>
<organism evidence="9 10">
    <name type="scientific">Natranaerobius thermophilus (strain ATCC BAA-1301 / DSM 18059 / JW/NM-WN-LF)</name>
    <dbReference type="NCBI Taxonomy" id="457570"/>
    <lineage>
        <taxon>Bacteria</taxon>
        <taxon>Bacillati</taxon>
        <taxon>Bacillota</taxon>
        <taxon>Clostridia</taxon>
        <taxon>Natranaerobiales</taxon>
        <taxon>Natranaerobiaceae</taxon>
        <taxon>Natranaerobius</taxon>
    </lineage>
</organism>
<dbReference type="InterPro" id="IPR042128">
    <property type="entry name" value="NuoE_dom"/>
</dbReference>
<keyword evidence="10" id="KW-1185">Reference proteome</keyword>
<evidence type="ECO:0000256" key="8">
    <source>
        <dbReference type="SAM" id="MobiDB-lite"/>
    </source>
</evidence>
<evidence type="ECO:0000256" key="5">
    <source>
        <dbReference type="ARBA" id="ARBA00023014"/>
    </source>
</evidence>
<dbReference type="InterPro" id="IPR028431">
    <property type="entry name" value="NADP_DH_HndA-like"/>
</dbReference>
<dbReference type="GO" id="GO:0051537">
    <property type="term" value="F:2 iron, 2 sulfur cluster binding"/>
    <property type="evidence" value="ECO:0007669"/>
    <property type="project" value="UniProtKB-KW"/>
</dbReference>